<dbReference type="EMBL" id="RBXO01000001">
    <property type="protein sequence ID" value="RKT51691.1"/>
    <property type="molecule type" value="Genomic_DNA"/>
</dbReference>
<dbReference type="OrthoDB" id="9804774at2"/>
<proteinExistence type="inferred from homology"/>
<comment type="caution">
    <text evidence="3">The sequence shown here is derived from an EMBL/GenBank/DDBJ whole genome shotgun (WGS) entry which is preliminary data.</text>
</comment>
<sequence>MDRYQSFARSGVGRFVVRKLGLPDPHPLRRHSPDRPPLDGPVLLGGGGRLVAPVGAVLRSIGLDVVRGGHHAPGAERYGALVFDATAIDGVERLRELYEFFHPVIRSLGPCGRVVVLGTPPGSAASPVAQRALEGFTRSVGKELKRGGTAQLVHVAEGAEGSTESTLRFLLSGRSAYVSGQVIRIGTDPVAAPGDWSRPLAGKVALVTGAARGIGAAIADVLGRDGAHVVCLDVPARGEELSAVANRVAGSALQLDVTAADAPARLVDHLRQRHGGVDVVVHNAGITRDRTLGRMDEGRWDAVVAVNLAAQERLNEALLDSGALRANGRVVGVSSIAGIAGNVGQTNYATTKAGVIGMVDALSARFAGTGTTVNAVAPGFIETGMTAAVPLVVREVGRRLNSLAQGGLPVDVAEAIAWLAHPASGGVNGNVVRVCGQSLMGA</sequence>
<dbReference type="InterPro" id="IPR036291">
    <property type="entry name" value="NAD(P)-bd_dom_sf"/>
</dbReference>
<feature type="domain" description="Ketoreductase" evidence="2">
    <location>
        <begin position="203"/>
        <end position="384"/>
    </location>
</feature>
<dbReference type="PRINTS" id="PR00081">
    <property type="entry name" value="GDHRDH"/>
</dbReference>
<dbReference type="InterPro" id="IPR002347">
    <property type="entry name" value="SDR_fam"/>
</dbReference>
<dbReference type="PRINTS" id="PR00080">
    <property type="entry name" value="SDRFAMILY"/>
</dbReference>
<dbReference type="RefSeq" id="WP_121000702.1">
    <property type="nucleotide sequence ID" value="NZ_RBXO01000001.1"/>
</dbReference>
<dbReference type="Pfam" id="PF13561">
    <property type="entry name" value="adh_short_C2"/>
    <property type="match status" value="1"/>
</dbReference>
<dbReference type="PANTHER" id="PTHR42760:SF78">
    <property type="entry name" value="3-OXOACYL-[ACYL-CARRIER-PROTEIN] REDUCTASE [NADH]"/>
    <property type="match status" value="1"/>
</dbReference>
<accession>A0A495VQL4</accession>
<evidence type="ECO:0000256" key="1">
    <source>
        <dbReference type="ARBA" id="ARBA00006484"/>
    </source>
</evidence>
<dbReference type="SUPFAM" id="SSF51735">
    <property type="entry name" value="NAD(P)-binding Rossmann-fold domains"/>
    <property type="match status" value="1"/>
</dbReference>
<comment type="similarity">
    <text evidence="1">Belongs to the short-chain dehydrogenases/reductases (SDR) family.</text>
</comment>
<keyword evidence="4" id="KW-1185">Reference proteome</keyword>
<protein>
    <submittedName>
        <fullName evidence="3">3-oxoacyl-[acyl-carrier protein] reductase</fullName>
    </submittedName>
</protein>
<evidence type="ECO:0000313" key="4">
    <source>
        <dbReference type="Proteomes" id="UP000282084"/>
    </source>
</evidence>
<dbReference type="Proteomes" id="UP000282084">
    <property type="component" value="Unassembled WGS sequence"/>
</dbReference>
<dbReference type="InterPro" id="IPR057326">
    <property type="entry name" value="KR_dom"/>
</dbReference>
<dbReference type="PROSITE" id="PS00061">
    <property type="entry name" value="ADH_SHORT"/>
    <property type="match status" value="1"/>
</dbReference>
<reference evidence="3 4" key="1">
    <citation type="submission" date="2018-10" db="EMBL/GenBank/DDBJ databases">
        <title>Sequencing the genomes of 1000 actinobacteria strains.</title>
        <authorList>
            <person name="Klenk H.-P."/>
        </authorList>
    </citation>
    <scope>NUCLEOTIDE SEQUENCE [LARGE SCALE GENOMIC DNA]</scope>
    <source>
        <strain evidence="3 4">DSM 43800</strain>
    </source>
</reference>
<name>A0A495VQL4_9PSEU</name>
<dbReference type="PANTHER" id="PTHR42760">
    <property type="entry name" value="SHORT-CHAIN DEHYDROGENASES/REDUCTASES FAMILY MEMBER"/>
    <property type="match status" value="1"/>
</dbReference>
<dbReference type="NCBIfam" id="NF006110">
    <property type="entry name" value="PRK08261.1"/>
    <property type="match status" value="1"/>
</dbReference>
<dbReference type="FunFam" id="3.40.50.720:FF:000338">
    <property type="entry name" value="3-oxoacyl-ACP reductase FabG"/>
    <property type="match status" value="1"/>
</dbReference>
<dbReference type="Gene3D" id="3.40.50.720">
    <property type="entry name" value="NAD(P)-binding Rossmann-like Domain"/>
    <property type="match status" value="2"/>
</dbReference>
<evidence type="ECO:0000313" key="3">
    <source>
        <dbReference type="EMBL" id="RKT51691.1"/>
    </source>
</evidence>
<gene>
    <name evidence="3" type="ORF">C8E97_0173</name>
</gene>
<dbReference type="GO" id="GO:0016616">
    <property type="term" value="F:oxidoreductase activity, acting on the CH-OH group of donors, NAD or NADP as acceptor"/>
    <property type="evidence" value="ECO:0007669"/>
    <property type="project" value="TreeGrafter"/>
</dbReference>
<dbReference type="InterPro" id="IPR020904">
    <property type="entry name" value="Sc_DH/Rdtase_CS"/>
</dbReference>
<dbReference type="SMART" id="SM00822">
    <property type="entry name" value="PKS_KR"/>
    <property type="match status" value="1"/>
</dbReference>
<evidence type="ECO:0000259" key="2">
    <source>
        <dbReference type="SMART" id="SM00822"/>
    </source>
</evidence>
<dbReference type="AlphaFoldDB" id="A0A495VQL4"/>
<organism evidence="3 4">
    <name type="scientific">Saccharothrix australiensis</name>
    <dbReference type="NCBI Taxonomy" id="2072"/>
    <lineage>
        <taxon>Bacteria</taxon>
        <taxon>Bacillati</taxon>
        <taxon>Actinomycetota</taxon>
        <taxon>Actinomycetes</taxon>
        <taxon>Pseudonocardiales</taxon>
        <taxon>Pseudonocardiaceae</taxon>
        <taxon>Saccharothrix</taxon>
    </lineage>
</organism>